<organism evidence="2 3">
    <name type="scientific">Tuber magnatum</name>
    <name type="common">white Piedmont truffle</name>
    <dbReference type="NCBI Taxonomy" id="42249"/>
    <lineage>
        <taxon>Eukaryota</taxon>
        <taxon>Fungi</taxon>
        <taxon>Dikarya</taxon>
        <taxon>Ascomycota</taxon>
        <taxon>Pezizomycotina</taxon>
        <taxon>Pezizomycetes</taxon>
        <taxon>Pezizales</taxon>
        <taxon>Tuberaceae</taxon>
        <taxon>Tuber</taxon>
    </lineage>
</organism>
<dbReference type="Proteomes" id="UP000246991">
    <property type="component" value="Unassembled WGS sequence"/>
</dbReference>
<feature type="region of interest" description="Disordered" evidence="1">
    <location>
        <begin position="425"/>
        <end position="447"/>
    </location>
</feature>
<dbReference type="EMBL" id="PYWC01000064">
    <property type="protein sequence ID" value="PWW74230.1"/>
    <property type="molecule type" value="Genomic_DNA"/>
</dbReference>
<keyword evidence="3" id="KW-1185">Reference proteome</keyword>
<reference evidence="2 3" key="1">
    <citation type="submission" date="2018-03" db="EMBL/GenBank/DDBJ databases">
        <title>Genomes of Pezizomycetes fungi and the evolution of truffles.</title>
        <authorList>
            <person name="Murat C."/>
            <person name="Payen T."/>
            <person name="Noel B."/>
            <person name="Kuo A."/>
            <person name="Martin F.M."/>
        </authorList>
    </citation>
    <scope>NUCLEOTIDE SEQUENCE [LARGE SCALE GENOMIC DNA]</scope>
    <source>
        <strain evidence="2">091103-1</strain>
    </source>
</reference>
<evidence type="ECO:0000313" key="3">
    <source>
        <dbReference type="Proteomes" id="UP000246991"/>
    </source>
</evidence>
<dbReference type="OrthoDB" id="5397946at2759"/>
<feature type="region of interest" description="Disordered" evidence="1">
    <location>
        <begin position="490"/>
        <end position="528"/>
    </location>
</feature>
<proteinExistence type="predicted"/>
<dbReference type="AlphaFoldDB" id="A0A317SKT2"/>
<sequence>MRFPRSYLRVDLTKLFCEDSDSSVHSEDEEEIVRSREWRPWKEISPNGYHPKKENVDPWAKVFPQVKSLPTQQLKSIPFGKFLRDASNVENKPQAKPSGGGKDKEKTYRIQTIGEVYALQKREGKEPPTFRGIKESRSRHSVAKRLTLRRINEPLLMGTGYASYKNRNSVRSKGWQGGWSNDFTHGYGDLCEDDAYVTWFPDNDHDDPTQMEHALMNSPKASASIPAQPHPPDLRNGQSLRTRNTLLHQWNPGTREHPQIHKTHQALLESELEIPQVPPADAATLHSEMYPSLYGGYGFPYEGPFYNPIVTPPLYPYPVAPPYPIGPIFPIAFPYPVPYPVEVKSSMPPKYDPDPAGQQLQMATNGNTFPEANRKLNGPQYLDPEAIPWIPGSTPFTSNMPISVIKKARSPDFYLLQGLEYVSLRESEEKKREKSEGKPPKKAEIDTVDGCREISAAEYAGLLVQNMTEETNPLLTKYLNPGRNRLRETRRYFSMPDSWGSQRKRPEEIGSRRQSWSHPGRLVTDSLD</sequence>
<accession>A0A317SKT2</accession>
<comment type="caution">
    <text evidence="2">The sequence shown here is derived from an EMBL/GenBank/DDBJ whole genome shotgun (WGS) entry which is preliminary data.</text>
</comment>
<evidence type="ECO:0000256" key="1">
    <source>
        <dbReference type="SAM" id="MobiDB-lite"/>
    </source>
</evidence>
<name>A0A317SKT2_9PEZI</name>
<gene>
    <name evidence="2" type="ORF">C7212DRAFT_365186</name>
</gene>
<protein>
    <submittedName>
        <fullName evidence="2">Uncharacterized protein</fullName>
    </submittedName>
</protein>
<evidence type="ECO:0000313" key="2">
    <source>
        <dbReference type="EMBL" id="PWW74230.1"/>
    </source>
</evidence>